<accession>A0A158M777</accession>
<evidence type="ECO:0000313" key="3">
    <source>
        <dbReference type="Proteomes" id="UP000026682"/>
    </source>
</evidence>
<organism evidence="2 3">
    <name type="scientific">Bordetella holmesii CDC-H585-BH</name>
    <dbReference type="NCBI Taxonomy" id="1331206"/>
    <lineage>
        <taxon>Bacteria</taxon>
        <taxon>Pseudomonadati</taxon>
        <taxon>Pseudomonadota</taxon>
        <taxon>Betaproteobacteria</taxon>
        <taxon>Burkholderiales</taxon>
        <taxon>Alcaligenaceae</taxon>
        <taxon>Bordetella</taxon>
    </lineage>
</organism>
<dbReference type="CDD" id="cd01344">
    <property type="entry name" value="PL2_Passenger_AT"/>
    <property type="match status" value="1"/>
</dbReference>
<dbReference type="InterPro" id="IPR006315">
    <property type="entry name" value="OM_autotransptr_brl_dom"/>
</dbReference>
<dbReference type="PANTHER" id="PTHR35037:SF3">
    <property type="entry name" value="C-TERMINAL REGION OF AIDA-LIKE PROTEIN"/>
    <property type="match status" value="1"/>
</dbReference>
<comment type="caution">
    <text evidence="2">The sequence shown here is derived from an EMBL/GenBank/DDBJ whole genome shotgun (WGS) entry which is preliminary data.</text>
</comment>
<dbReference type="SMART" id="SM00869">
    <property type="entry name" value="Autotransporter"/>
    <property type="match status" value="1"/>
</dbReference>
<dbReference type="Pfam" id="PF03797">
    <property type="entry name" value="Autotransporter"/>
    <property type="match status" value="1"/>
</dbReference>
<dbReference type="InterPro" id="IPR012332">
    <property type="entry name" value="Autotransporter_pectin_lyase_C"/>
</dbReference>
<protein>
    <submittedName>
        <fullName evidence="2">Outer membrane autotransporter barrel domain protein</fullName>
    </submittedName>
</protein>
<dbReference type="GO" id="GO:0019867">
    <property type="term" value="C:outer membrane"/>
    <property type="evidence" value="ECO:0007669"/>
    <property type="project" value="InterPro"/>
</dbReference>
<dbReference type="SUPFAM" id="SSF51126">
    <property type="entry name" value="Pectin lyase-like"/>
    <property type="match status" value="1"/>
</dbReference>
<evidence type="ECO:0000259" key="1">
    <source>
        <dbReference type="PROSITE" id="PS51208"/>
    </source>
</evidence>
<dbReference type="NCBIfam" id="TIGR04393">
    <property type="entry name" value="rpt_T5SS_PEPC"/>
    <property type="match status" value="1"/>
</dbReference>
<feature type="domain" description="Autotransporter" evidence="1">
    <location>
        <begin position="1267"/>
        <end position="1559"/>
    </location>
</feature>
<dbReference type="Gene3D" id="2.40.128.130">
    <property type="entry name" value="Autotransporter beta-domain"/>
    <property type="match status" value="1"/>
</dbReference>
<gene>
    <name evidence="2" type="ORF">L497_1823</name>
</gene>
<dbReference type="InterPro" id="IPR005546">
    <property type="entry name" value="Autotransporte_beta"/>
</dbReference>
<dbReference type="SUPFAM" id="SSF103515">
    <property type="entry name" value="Autotransporter"/>
    <property type="match status" value="1"/>
</dbReference>
<dbReference type="NCBIfam" id="TIGR01414">
    <property type="entry name" value="autotrans_barl"/>
    <property type="match status" value="1"/>
</dbReference>
<dbReference type="InterPro" id="IPR036709">
    <property type="entry name" value="Autotransporte_beta_dom_sf"/>
</dbReference>
<dbReference type="EMBL" id="JFZZ01000054">
    <property type="protein sequence ID" value="KAK95523.1"/>
    <property type="molecule type" value="Genomic_DNA"/>
</dbReference>
<sequence>MTPGNWTPVGPPDGSGNVVVDNGGTAVLAPGSGTYGGSTINLGSTRGTGALVVTGATLTTGGLSIGDNNTGSLTLNNATVSAGYYNVIDIGLGGNGNGLVTINGGSLISNQYLNVGSTGKGTLILNSGQVQAGTNWSVRIGEQAGSNGHVIVNGGVFRGSVGLDNFVVGRSGVGLLEVHNNGIVNTSWTFVGGEYRDGNTPTSSGGTGTIILNDDALLTSADGIVIGGQGSKGDVTANDRSRITSSVDIYVGYGGPGTLTLNGAQASATGSYYVGYTGQGVLTLDGGRASGARAIIGSQGGSTGTLRITNGGVFTIDGGTVGSATNAVGSALVSGAGSEWRVNGILYFGGNGQGTLTLQNGGKATVTSDISLGPGAGKGVVNIGSAAGQAPVAPGTVDGPSVVFGPGTAELNFNHTSANYVFSPALNSSAAGTQSVSNYAGKTTLTGGNANYQGRVNVYGGELAVDAAATTSTQNLGTGGIFIDRNGLLTLNTTGALVFTNVLTGTGTLQASNGGQSFSFGAGVGSAYAGAVKLGQNRFELGDASGANANTAALTNATLVLQAGNTTDVGQGSQAIGGLIIDGGTLNFDVTTPSASVSNSTIDTSGLLHAGRVGNVGIVLPPGVDIKNYTPTAPGTAHLFDQQKGIGGVDIKLVNSLGSLSGTGANLVLVDQSSNVITDAQVANLLQGGVLAAEATYDYRLHTGRQDDGLYAGYGLTQLNLIGTGADALLLNLSGASGLVNNLDVKVTGVGDLAVDALSGRFNVISLSGTHNDYTGVTDVRTGTLLMANPNVLGKTAELLVQGGAIADLAGYNQSVGKLTTSAGSAVHLDGATLTVTDAQRQAGDTSGGYLASNTLFGPGQLVIDPSVLAIDGQQSGFAGSVTVTGGSTVVLNTADALDTAVGTQGVAGIGVNLVTAADRLVFGDLSQRTSSAVTGFQNGATTLMIAGAGQVQVMDKADVTFLKDMTYTGGTTIGAASRLQLGNGGTTGSIIGNVANSGTLAFNRADDITFAGVISGSGGVTQDGAGTTMLSGANTYREARQIKQGVLAAGAANVFSPNSAVTVGAAGMMKLLGLPQTVGGMNNAGVVDLGGAPGTVLTVSNNYASNGGSLLTRVALGNDSSVADKVVAGSVTVDSGGATRVFVSNAGGLGALTANDGIELVHVTGGAAASAVDAFVLGSAVKAGAYEYQLVQHGVRDANGNWYLRSSLDVPVDPVDPVIPTDPYRPEVPVYMSSPGLASRFGLAMLGTCDDRSGAYVDAMTTNCGDAGAGKAVWGRLFGQRGNTDFAGSGFADRLEAFASKGPAYHYTLSGFQTGVDLYRSLDDNNAGNIAGVYFGAGQAQAKVDQANGGRVGRVDMDAYSAGAYFTRRASTGWYVDVVAQATRYGRIKAKSDDGERLRSDGWGYVGSLETGYPIALSEKFSFIPQAQLIYQHVSLTGGSDSFGSVDYRPSNALYGRVGGKLSMDLSSRPDRNLSAFARANLWQDFGAKAKTEFNTLDGQNPVLLKTKLGGSWAQVGAGITGQVGKSTSLYTSIDYNFPIDSGKGSGIGAMVGFKYQW</sequence>
<dbReference type="InterPro" id="IPR030895">
    <property type="entry name" value="T5SS_PEPC_rpt"/>
</dbReference>
<dbReference type="Pfam" id="PF18883">
    <property type="entry name" value="AC_1"/>
    <property type="match status" value="1"/>
</dbReference>
<dbReference type="Gene3D" id="2.160.20.20">
    <property type="match status" value="1"/>
</dbReference>
<reference evidence="2 3" key="1">
    <citation type="submission" date="2014-03" db="EMBL/GenBank/DDBJ databases">
        <title>Genome sequence of Bordetella holmseii.</title>
        <authorList>
            <person name="Harvill E."/>
            <person name="Goodfield L.L."/>
            <person name="Ivanov Y."/>
            <person name="Meyer J.A."/>
            <person name="Newth C."/>
            <person name="Cassiday P."/>
            <person name="Tondella M.L."/>
            <person name="Liao P."/>
            <person name="Zimmerman J."/>
            <person name="Meert K."/>
            <person name="Wessel D."/>
            <person name="Berger J."/>
            <person name="Dean J.M."/>
            <person name="Holubkov R."/>
            <person name="Burr J."/>
            <person name="Liu T."/>
            <person name="Brinkac L.M."/>
            <person name="Sanka R."/>
            <person name="Kim M."/>
            <person name="Losada L."/>
        </authorList>
    </citation>
    <scope>NUCLEOTIDE SEQUENCE [LARGE SCALE GENOMIC DNA]</scope>
    <source>
        <strain evidence="2 3">CDC-H585-BH</strain>
    </source>
</reference>
<dbReference type="PATRIC" id="fig|1331206.3.peg.1516"/>
<dbReference type="Proteomes" id="UP000026682">
    <property type="component" value="Unassembled WGS sequence"/>
</dbReference>
<dbReference type="InterPro" id="IPR043990">
    <property type="entry name" value="AC_1"/>
</dbReference>
<dbReference type="InterPro" id="IPR011050">
    <property type="entry name" value="Pectin_lyase_fold/virulence"/>
</dbReference>
<dbReference type="InterPro" id="IPR051551">
    <property type="entry name" value="Autotransporter_adhesion"/>
</dbReference>
<dbReference type="PROSITE" id="PS51208">
    <property type="entry name" value="AUTOTRANSPORTER"/>
    <property type="match status" value="1"/>
</dbReference>
<dbReference type="STRING" id="35814.BBB42_12390"/>
<dbReference type="PANTHER" id="PTHR35037">
    <property type="entry name" value="C-TERMINAL REGION OF AIDA-LIKE PROTEIN"/>
    <property type="match status" value="1"/>
</dbReference>
<name>A0A158M777_9BORD</name>
<evidence type="ECO:0000313" key="2">
    <source>
        <dbReference type="EMBL" id="KAK95523.1"/>
    </source>
</evidence>
<proteinExistence type="predicted"/>